<protein>
    <submittedName>
        <fullName evidence="1">Uncharacterized protein</fullName>
    </submittedName>
</protein>
<name>A0A3G2L3A1_9FLAO</name>
<dbReference type="EMBL" id="CP032050">
    <property type="protein sequence ID" value="AYN66749.1"/>
    <property type="molecule type" value="Genomic_DNA"/>
</dbReference>
<evidence type="ECO:0000313" key="2">
    <source>
        <dbReference type="Proteomes" id="UP000276309"/>
    </source>
</evidence>
<dbReference type="OrthoDB" id="1178051at2"/>
<organism evidence="1 2">
    <name type="scientific">Euzebyella marina</name>
    <dbReference type="NCBI Taxonomy" id="1761453"/>
    <lineage>
        <taxon>Bacteria</taxon>
        <taxon>Pseudomonadati</taxon>
        <taxon>Bacteroidota</taxon>
        <taxon>Flavobacteriia</taxon>
        <taxon>Flavobacteriales</taxon>
        <taxon>Flavobacteriaceae</taxon>
        <taxon>Euzebyella</taxon>
    </lineage>
</organism>
<dbReference type="AlphaFoldDB" id="A0A3G2L3A1"/>
<sequence length="123" mass="14277">MGISLVSAAFANNPVSERDELVISSVDYIEEDTDFELGFDTAEYLPEDFNPYKMYVDLKSVVYIEEEEALKLNTKKYLPKKFDAYAFPSNVFDFNYIDANDEISLNFDTQEHLPEGFNPYIKR</sequence>
<dbReference type="Proteomes" id="UP000276309">
    <property type="component" value="Chromosome"/>
</dbReference>
<keyword evidence="2" id="KW-1185">Reference proteome</keyword>
<accession>A0A3G2L3A1</accession>
<reference evidence="1 2" key="1">
    <citation type="submission" date="2018-08" db="EMBL/GenBank/DDBJ databases">
        <title>The reduced genetic potential of extracellular carbohydrate catabolism in Euzebyella marina RN62, a Flavobacteriia bacterium isolated from the hadal water.</title>
        <authorList>
            <person name="Xue C."/>
        </authorList>
    </citation>
    <scope>NUCLEOTIDE SEQUENCE [LARGE SCALE GENOMIC DNA]</scope>
    <source>
        <strain evidence="1 2">RN62</strain>
    </source>
</reference>
<evidence type="ECO:0000313" key="1">
    <source>
        <dbReference type="EMBL" id="AYN66749.1"/>
    </source>
</evidence>
<dbReference type="KEGG" id="emar:D1013_04815"/>
<proteinExistence type="predicted"/>
<gene>
    <name evidence="1" type="ORF">D1013_04815</name>
</gene>